<dbReference type="GO" id="GO:0006633">
    <property type="term" value="P:fatty acid biosynthetic process"/>
    <property type="evidence" value="ECO:0007669"/>
    <property type="project" value="TreeGrafter"/>
</dbReference>
<evidence type="ECO:0000256" key="3">
    <source>
        <dbReference type="ARBA" id="ARBA00022679"/>
    </source>
</evidence>
<dbReference type="GO" id="GO:0017000">
    <property type="term" value="P:antibiotic biosynthetic process"/>
    <property type="evidence" value="ECO:0007669"/>
    <property type="project" value="UniProtKB-ARBA"/>
</dbReference>
<dbReference type="Pfam" id="PF00109">
    <property type="entry name" value="ketoacyl-synt"/>
    <property type="match status" value="1"/>
</dbReference>
<dbReference type="Gene3D" id="3.40.50.720">
    <property type="entry name" value="NAD(P)-binding Rossmann-like Domain"/>
    <property type="match status" value="1"/>
</dbReference>
<organism evidence="6 7">
    <name type="scientific">Streptomyces carminius</name>
    <dbReference type="NCBI Taxonomy" id="2665496"/>
    <lineage>
        <taxon>Bacteria</taxon>
        <taxon>Bacillati</taxon>
        <taxon>Actinomycetota</taxon>
        <taxon>Actinomycetes</taxon>
        <taxon>Kitasatosporales</taxon>
        <taxon>Streptomycetaceae</taxon>
        <taxon>Streptomyces</taxon>
    </lineage>
</organism>
<evidence type="ECO:0000256" key="1">
    <source>
        <dbReference type="ARBA" id="ARBA00022450"/>
    </source>
</evidence>
<dbReference type="SUPFAM" id="SSF47336">
    <property type="entry name" value="ACP-like"/>
    <property type="match status" value="1"/>
</dbReference>
<dbReference type="EMBL" id="PGGW01000024">
    <property type="protein sequence ID" value="PJE98176.1"/>
    <property type="molecule type" value="Genomic_DNA"/>
</dbReference>
<dbReference type="CDD" id="cd08952">
    <property type="entry name" value="KR_1_SDR_x"/>
    <property type="match status" value="1"/>
</dbReference>
<feature type="non-terminal residue" evidence="6">
    <location>
        <position position="1"/>
    </location>
</feature>
<dbReference type="PROSITE" id="PS52004">
    <property type="entry name" value="KS3_2"/>
    <property type="match status" value="1"/>
</dbReference>
<keyword evidence="1" id="KW-0596">Phosphopantetheine</keyword>
<dbReference type="SUPFAM" id="SSF51735">
    <property type="entry name" value="NAD(P)-binding Rossmann-fold domains"/>
    <property type="match status" value="2"/>
</dbReference>
<evidence type="ECO:0000313" key="6">
    <source>
        <dbReference type="EMBL" id="PJE98176.1"/>
    </source>
</evidence>
<dbReference type="Pfam" id="PF18369">
    <property type="entry name" value="PKS_DE"/>
    <property type="match status" value="1"/>
</dbReference>
<dbReference type="InterPro" id="IPR020841">
    <property type="entry name" value="PKS_Beta-ketoAc_synthase_dom"/>
</dbReference>
<dbReference type="InterPro" id="IPR014030">
    <property type="entry name" value="Ketoacyl_synth_N"/>
</dbReference>
<feature type="domain" description="Carrier" evidence="4">
    <location>
        <begin position="597"/>
        <end position="672"/>
    </location>
</feature>
<sequence>HHPITWHLPPTPTPDTPPPTYPFQHQHYWPEPASQTASAADPHEALFWEAVDREDLATLTTALDITDERDHDAVATALPTLTSWRRRTRGQSTVDSWRYRVIWRRLGIVNSDRLSGRWLTVIPAGFAEDGRVETVLDALRSYGAECVVLETGDAARATLADRLTAEGVTGAGYGAVLSFLSLDEEPHPALPAVPKGLALLSALVPALSDVGVTAPLWSVTMGGADGDDGPRISPDQALTWGFGLVAALEYPRLWGGLVDLPTEPDEKVLRYLAGVLRGQGDEDQIAIRNSGVFGRRLVRAPLGEAAERRPWTPRGTVLVTGGTGGVGGQIARWLAGEGVEHLLLLGRRGADGEGVRELVAELEGLGAAVTVASCDVADRDALASVVEAVPADCPLTAVVHAAGLGQQSTIAETSPEEFARVVKGKVLGARNLDEVLGDRPLDAFVLISSNAGVWGGGGQGAYAAANAYLDALARQRRRQGRTATSIAWGSWAGAGLGAVDGAAERLERLGVSAMDPDLAVRALVASVERGETALSVADMDWTRFAPGFTAARPSPLLSELPEVRAALRELAAEAETERSGSDLAGRLASLSEADREAAVLDAVRSHTAAVLGHREAAEVDADTAFTGQGFDSMTAVQLRNALVKDFGLRLPTTLVFDCPTPRAVARFVLDELAGGAAEQAPVAAAVRTDDDPVVIVGMACRLPGGIASPEDLWKLLEAGGEALSDFPTDRGWDIDGIYDPEPGLPGKTYVRRGGFLEDAGGFDAAFFRISPREALAMDPQHRVFLETSWEVFERAG</sequence>
<dbReference type="Gene3D" id="6.10.140.1830">
    <property type="match status" value="1"/>
</dbReference>
<proteinExistence type="predicted"/>
<dbReference type="InterPro" id="IPR020806">
    <property type="entry name" value="PKS_PP-bd"/>
</dbReference>
<name>A0A2M8M1V0_9ACTN</name>
<dbReference type="SMART" id="SM01294">
    <property type="entry name" value="PKS_PP_betabranch"/>
    <property type="match status" value="1"/>
</dbReference>
<evidence type="ECO:0000259" key="5">
    <source>
        <dbReference type="PROSITE" id="PS52004"/>
    </source>
</evidence>
<dbReference type="AlphaFoldDB" id="A0A2M8M1V0"/>
<dbReference type="SMART" id="SM00822">
    <property type="entry name" value="PKS_KR"/>
    <property type="match status" value="1"/>
</dbReference>
<dbReference type="InterPro" id="IPR036291">
    <property type="entry name" value="NAD(P)-bd_dom_sf"/>
</dbReference>
<dbReference type="Gene3D" id="1.10.1200.10">
    <property type="entry name" value="ACP-like"/>
    <property type="match status" value="1"/>
</dbReference>
<dbReference type="GO" id="GO:0004312">
    <property type="term" value="F:fatty acid synthase activity"/>
    <property type="evidence" value="ECO:0007669"/>
    <property type="project" value="TreeGrafter"/>
</dbReference>
<dbReference type="PANTHER" id="PTHR43775:SF37">
    <property type="entry name" value="SI:DKEY-61P9.11"/>
    <property type="match status" value="1"/>
</dbReference>
<dbReference type="InterPro" id="IPR036736">
    <property type="entry name" value="ACP-like_sf"/>
</dbReference>
<dbReference type="InterPro" id="IPR016039">
    <property type="entry name" value="Thiolase-like"/>
</dbReference>
<comment type="caution">
    <text evidence="6">The sequence shown here is derived from an EMBL/GenBank/DDBJ whole genome shotgun (WGS) entry which is preliminary data.</text>
</comment>
<dbReference type="Pfam" id="PF00550">
    <property type="entry name" value="PP-binding"/>
    <property type="match status" value="1"/>
</dbReference>
<evidence type="ECO:0000256" key="2">
    <source>
        <dbReference type="ARBA" id="ARBA00022553"/>
    </source>
</evidence>
<dbReference type="InterPro" id="IPR013968">
    <property type="entry name" value="PKS_KR"/>
</dbReference>
<evidence type="ECO:0000313" key="7">
    <source>
        <dbReference type="Proteomes" id="UP000230407"/>
    </source>
</evidence>
<gene>
    <name evidence="6" type="ORF">CUT44_08590</name>
</gene>
<keyword evidence="2" id="KW-0597">Phosphoprotein</keyword>
<dbReference type="InterPro" id="IPR009081">
    <property type="entry name" value="PP-bd_ACP"/>
</dbReference>
<dbReference type="PROSITE" id="PS50075">
    <property type="entry name" value="CARRIER"/>
    <property type="match status" value="1"/>
</dbReference>
<dbReference type="FunFam" id="1.10.1200.10:FF:000007">
    <property type="entry name" value="Probable polyketide synthase pks17"/>
    <property type="match status" value="1"/>
</dbReference>
<dbReference type="RefSeq" id="WP_146252187.1">
    <property type="nucleotide sequence ID" value="NZ_PGGW01000024.1"/>
</dbReference>
<protein>
    <submittedName>
        <fullName evidence="6">Uncharacterized protein</fullName>
    </submittedName>
</protein>
<reference evidence="6 7" key="1">
    <citation type="submission" date="2017-11" db="EMBL/GenBank/DDBJ databases">
        <title>Streptomyces carmine sp. nov., a novel actinomycete isolated from Sophora alopecuroides in Xinjiang, China.</title>
        <authorList>
            <person name="Wang Y."/>
            <person name="Luo X."/>
            <person name="Wan C."/>
            <person name="Zhang L."/>
        </authorList>
    </citation>
    <scope>NUCLEOTIDE SEQUENCE [LARGE SCALE GENOMIC DNA]</scope>
    <source>
        <strain evidence="6 7">TRM SA0054</strain>
    </source>
</reference>
<dbReference type="Proteomes" id="UP000230407">
    <property type="component" value="Unassembled WGS sequence"/>
</dbReference>
<keyword evidence="7" id="KW-1185">Reference proteome</keyword>
<accession>A0A2M8M1V0</accession>
<dbReference type="PANTHER" id="PTHR43775">
    <property type="entry name" value="FATTY ACID SYNTHASE"/>
    <property type="match status" value="1"/>
</dbReference>
<dbReference type="Gene3D" id="3.40.47.10">
    <property type="match status" value="1"/>
</dbReference>
<dbReference type="Pfam" id="PF08659">
    <property type="entry name" value="KR"/>
    <property type="match status" value="1"/>
</dbReference>
<dbReference type="SMART" id="SM00823">
    <property type="entry name" value="PKS_PP"/>
    <property type="match status" value="1"/>
</dbReference>
<feature type="non-terminal residue" evidence="6">
    <location>
        <position position="796"/>
    </location>
</feature>
<dbReference type="GO" id="GO:0031177">
    <property type="term" value="F:phosphopantetheine binding"/>
    <property type="evidence" value="ECO:0007669"/>
    <property type="project" value="InterPro"/>
</dbReference>
<keyword evidence="3" id="KW-0808">Transferase</keyword>
<feature type="domain" description="Ketosynthase family 3 (KS3)" evidence="5">
    <location>
        <begin position="690"/>
        <end position="796"/>
    </location>
</feature>
<evidence type="ECO:0000259" key="4">
    <source>
        <dbReference type="PROSITE" id="PS50075"/>
    </source>
</evidence>
<dbReference type="SMART" id="SM00825">
    <property type="entry name" value="PKS_KS"/>
    <property type="match status" value="1"/>
</dbReference>
<dbReference type="InterPro" id="IPR057326">
    <property type="entry name" value="KR_dom"/>
</dbReference>
<dbReference type="InterPro" id="IPR041618">
    <property type="entry name" value="PKS_DE"/>
</dbReference>
<dbReference type="SUPFAM" id="SSF53901">
    <property type="entry name" value="Thiolase-like"/>
    <property type="match status" value="1"/>
</dbReference>
<dbReference type="InterPro" id="IPR050091">
    <property type="entry name" value="PKS_NRPS_Biosynth_Enz"/>
</dbReference>